<sequence>MNGGVYEPLAVPIARSYRFTTLSKGARYTQRGLFEATAGECDKLETTSYQHRINGNCIDEDNYK</sequence>
<evidence type="ECO:0000313" key="1">
    <source>
        <dbReference type="EMBL" id="CRL30835.1"/>
    </source>
</evidence>
<accession>A0A0G4PWU8</accession>
<protein>
    <submittedName>
        <fullName evidence="1">Str. FM013</fullName>
    </submittedName>
</protein>
<dbReference type="AlphaFoldDB" id="A0A0G4PWU8"/>
<dbReference type="Proteomes" id="UP000053732">
    <property type="component" value="Unassembled WGS sequence"/>
</dbReference>
<proteinExistence type="predicted"/>
<keyword evidence="2" id="KW-1185">Reference proteome</keyword>
<reference evidence="1 2" key="1">
    <citation type="journal article" date="2014" name="Nat. Commun.">
        <title>Multiple recent horizontal transfers of a large genomic region in cheese making fungi.</title>
        <authorList>
            <person name="Cheeseman K."/>
            <person name="Ropars J."/>
            <person name="Renault P."/>
            <person name="Dupont J."/>
            <person name="Gouzy J."/>
            <person name="Branca A."/>
            <person name="Abraham A.L."/>
            <person name="Ceppi M."/>
            <person name="Conseiller E."/>
            <person name="Debuchy R."/>
            <person name="Malagnac F."/>
            <person name="Goarin A."/>
            <person name="Silar P."/>
            <person name="Lacoste S."/>
            <person name="Sallet E."/>
            <person name="Bensimon A."/>
            <person name="Giraud T."/>
            <person name="Brygoo Y."/>
        </authorList>
    </citation>
    <scope>NUCLEOTIDE SEQUENCE [LARGE SCALE GENOMIC DNA]</scope>
    <source>
        <strain evidence="2">FM 013</strain>
    </source>
</reference>
<organism evidence="1 2">
    <name type="scientific">Penicillium camemberti (strain FM 013)</name>
    <dbReference type="NCBI Taxonomy" id="1429867"/>
    <lineage>
        <taxon>Eukaryota</taxon>
        <taxon>Fungi</taxon>
        <taxon>Dikarya</taxon>
        <taxon>Ascomycota</taxon>
        <taxon>Pezizomycotina</taxon>
        <taxon>Eurotiomycetes</taxon>
        <taxon>Eurotiomycetidae</taxon>
        <taxon>Eurotiales</taxon>
        <taxon>Aspergillaceae</taxon>
        <taxon>Penicillium</taxon>
    </lineage>
</organism>
<dbReference type="EMBL" id="HG793194">
    <property type="protein sequence ID" value="CRL30835.1"/>
    <property type="molecule type" value="Genomic_DNA"/>
</dbReference>
<evidence type="ECO:0000313" key="2">
    <source>
        <dbReference type="Proteomes" id="UP000053732"/>
    </source>
</evidence>
<name>A0A0G4PWU8_PENC3</name>
<gene>
    <name evidence="1" type="ORF">PCAMFM013_S061g000009</name>
</gene>